<proteinExistence type="predicted"/>
<organism evidence="1">
    <name type="scientific">Candidatus Kentrum sp. MB</name>
    <dbReference type="NCBI Taxonomy" id="2138164"/>
    <lineage>
        <taxon>Bacteria</taxon>
        <taxon>Pseudomonadati</taxon>
        <taxon>Pseudomonadota</taxon>
        <taxon>Gammaproteobacteria</taxon>
        <taxon>Candidatus Kentrum</taxon>
    </lineage>
</organism>
<name>A0A450XTY7_9GAMM</name>
<sequence>MIGGRNREPISVKGRGFLSTYQNADLLTLIYIFYSI</sequence>
<accession>A0A450XTY7</accession>
<gene>
    <name evidence="1" type="ORF">BECKMB1821G_GA0114241_11238</name>
    <name evidence="3" type="ORF">BECKMB1821H_GA0114242_11307</name>
    <name evidence="2" type="ORF">BECKMB1821I_GA0114274_11451</name>
</gene>
<dbReference type="EMBL" id="CAADFQ010000145">
    <property type="protein sequence ID" value="VFK35777.1"/>
    <property type="molecule type" value="Genomic_DNA"/>
</dbReference>
<evidence type="ECO:0000313" key="2">
    <source>
        <dbReference type="EMBL" id="VFK35777.1"/>
    </source>
</evidence>
<evidence type="ECO:0000313" key="3">
    <source>
        <dbReference type="EMBL" id="VFK77382.1"/>
    </source>
</evidence>
<reference evidence="1" key="1">
    <citation type="submission" date="2019-02" db="EMBL/GenBank/DDBJ databases">
        <authorList>
            <person name="Gruber-Vodicka R. H."/>
            <person name="Seah K. B. B."/>
        </authorList>
    </citation>
    <scope>NUCLEOTIDE SEQUENCE</scope>
    <source>
        <strain evidence="1">BECK_BZ197</strain>
        <strain evidence="3">BECK_BZ198</strain>
        <strain evidence="2">BECK_BZ199</strain>
    </source>
</reference>
<evidence type="ECO:0000313" key="1">
    <source>
        <dbReference type="EMBL" id="VFK32726.1"/>
    </source>
</evidence>
<evidence type="ECO:0008006" key="4">
    <source>
        <dbReference type="Google" id="ProtNLM"/>
    </source>
</evidence>
<protein>
    <recommendedName>
        <fullName evidence="4">Transposase</fullName>
    </recommendedName>
</protein>
<dbReference type="EMBL" id="CAADGH010000130">
    <property type="protein sequence ID" value="VFK77382.1"/>
    <property type="molecule type" value="Genomic_DNA"/>
</dbReference>
<dbReference type="EMBL" id="CAADFO010000123">
    <property type="protein sequence ID" value="VFK32726.1"/>
    <property type="molecule type" value="Genomic_DNA"/>
</dbReference>
<dbReference type="AlphaFoldDB" id="A0A450XTY7"/>